<evidence type="ECO:0000256" key="1">
    <source>
        <dbReference type="ARBA" id="ARBA00004123"/>
    </source>
</evidence>
<name>A0A2B4S1Z4_STYPI</name>
<dbReference type="PRINTS" id="PR00024">
    <property type="entry name" value="HOMEOBOX"/>
</dbReference>
<dbReference type="FunFam" id="1.10.10.60:FF:000053">
    <property type="entry name" value="H6 family homeobox 2"/>
    <property type="match status" value="1"/>
</dbReference>
<evidence type="ECO:0000256" key="10">
    <source>
        <dbReference type="RuleBase" id="RU000682"/>
    </source>
</evidence>
<keyword evidence="7 9" id="KW-0539">Nucleus</keyword>
<organism evidence="13 14">
    <name type="scientific">Stylophora pistillata</name>
    <name type="common">Smooth cauliflower coral</name>
    <dbReference type="NCBI Taxonomy" id="50429"/>
    <lineage>
        <taxon>Eukaryota</taxon>
        <taxon>Metazoa</taxon>
        <taxon>Cnidaria</taxon>
        <taxon>Anthozoa</taxon>
        <taxon>Hexacorallia</taxon>
        <taxon>Scleractinia</taxon>
        <taxon>Astrocoeniina</taxon>
        <taxon>Pocilloporidae</taxon>
        <taxon>Stylophora</taxon>
    </lineage>
</organism>
<feature type="DNA-binding region" description="Homeobox" evidence="9">
    <location>
        <begin position="105"/>
        <end position="164"/>
    </location>
</feature>
<protein>
    <submittedName>
        <fullName evidence="13">Homeobox protein HMX3-B</fullName>
    </submittedName>
</protein>
<dbReference type="InterPro" id="IPR051300">
    <property type="entry name" value="HMX_Homeobox_TF"/>
</dbReference>
<feature type="compositionally biased region" description="Basic and acidic residues" evidence="11">
    <location>
        <begin position="41"/>
        <end position="59"/>
    </location>
</feature>
<dbReference type="OrthoDB" id="6159439at2759"/>
<evidence type="ECO:0000256" key="11">
    <source>
        <dbReference type="SAM" id="MobiDB-lite"/>
    </source>
</evidence>
<evidence type="ECO:0000313" key="13">
    <source>
        <dbReference type="EMBL" id="PFX23069.1"/>
    </source>
</evidence>
<comment type="caution">
    <text evidence="13">The sequence shown here is derived from an EMBL/GenBank/DDBJ whole genome shotgun (WGS) entry which is preliminary data.</text>
</comment>
<feature type="compositionally biased region" description="Basic and acidic residues" evidence="11">
    <location>
        <begin position="87"/>
        <end position="98"/>
    </location>
</feature>
<dbReference type="GO" id="GO:0005634">
    <property type="term" value="C:nucleus"/>
    <property type="evidence" value="ECO:0007669"/>
    <property type="project" value="UniProtKB-SubCell"/>
</dbReference>
<dbReference type="EMBL" id="LSMT01000219">
    <property type="protein sequence ID" value="PFX23069.1"/>
    <property type="molecule type" value="Genomic_DNA"/>
</dbReference>
<dbReference type="SMART" id="SM00389">
    <property type="entry name" value="HOX"/>
    <property type="match status" value="1"/>
</dbReference>
<dbReference type="CDD" id="cd00086">
    <property type="entry name" value="homeodomain"/>
    <property type="match status" value="1"/>
</dbReference>
<dbReference type="Gene3D" id="1.10.10.60">
    <property type="entry name" value="Homeodomain-like"/>
    <property type="match status" value="1"/>
</dbReference>
<evidence type="ECO:0000256" key="2">
    <source>
        <dbReference type="ARBA" id="ARBA00022473"/>
    </source>
</evidence>
<dbReference type="PANTHER" id="PTHR46110">
    <property type="entry name" value="HOMEOBOX PROTEIN HMX"/>
    <property type="match status" value="1"/>
</dbReference>
<dbReference type="InterPro" id="IPR020479">
    <property type="entry name" value="HD_metazoa"/>
</dbReference>
<evidence type="ECO:0000256" key="6">
    <source>
        <dbReference type="ARBA" id="ARBA00023163"/>
    </source>
</evidence>
<evidence type="ECO:0000256" key="9">
    <source>
        <dbReference type="PROSITE-ProRule" id="PRU00108"/>
    </source>
</evidence>
<feature type="compositionally biased region" description="Basic and acidic residues" evidence="11">
    <location>
        <begin position="22"/>
        <end position="31"/>
    </location>
</feature>
<dbReference type="InterPro" id="IPR017970">
    <property type="entry name" value="Homeobox_CS"/>
</dbReference>
<feature type="domain" description="Homeobox" evidence="12">
    <location>
        <begin position="103"/>
        <end position="163"/>
    </location>
</feature>
<gene>
    <name evidence="13" type="primary">hmx3b</name>
    <name evidence="13" type="ORF">AWC38_SpisGene12405</name>
</gene>
<dbReference type="GO" id="GO:0000977">
    <property type="term" value="F:RNA polymerase II transcription regulatory region sequence-specific DNA binding"/>
    <property type="evidence" value="ECO:0007669"/>
    <property type="project" value="TreeGrafter"/>
</dbReference>
<dbReference type="PANTHER" id="PTHR46110:SF3">
    <property type="entry name" value="HOMEOBOX PROTEIN HMX"/>
    <property type="match status" value="1"/>
</dbReference>
<accession>A0A2B4S1Z4</accession>
<evidence type="ECO:0000256" key="4">
    <source>
        <dbReference type="ARBA" id="ARBA00023125"/>
    </source>
</evidence>
<dbReference type="InterPro" id="IPR009057">
    <property type="entry name" value="Homeodomain-like_sf"/>
</dbReference>
<proteinExistence type="inferred from homology"/>
<dbReference type="PROSITE" id="PS50071">
    <property type="entry name" value="HOMEOBOX_2"/>
    <property type="match status" value="1"/>
</dbReference>
<dbReference type="SUPFAM" id="SSF46689">
    <property type="entry name" value="Homeodomain-like"/>
    <property type="match status" value="1"/>
</dbReference>
<dbReference type="PROSITE" id="PS00027">
    <property type="entry name" value="HOMEOBOX_1"/>
    <property type="match status" value="1"/>
</dbReference>
<evidence type="ECO:0000259" key="12">
    <source>
        <dbReference type="PROSITE" id="PS50071"/>
    </source>
</evidence>
<evidence type="ECO:0000256" key="5">
    <source>
        <dbReference type="ARBA" id="ARBA00023155"/>
    </source>
</evidence>
<comment type="subcellular location">
    <subcellularLocation>
        <location evidence="1 9 10">Nucleus</location>
    </subcellularLocation>
</comment>
<feature type="region of interest" description="Disordered" evidence="11">
    <location>
        <begin position="83"/>
        <end position="107"/>
    </location>
</feature>
<dbReference type="InterPro" id="IPR001356">
    <property type="entry name" value="HD"/>
</dbReference>
<dbReference type="GO" id="GO:0000981">
    <property type="term" value="F:DNA-binding transcription factor activity, RNA polymerase II-specific"/>
    <property type="evidence" value="ECO:0007669"/>
    <property type="project" value="InterPro"/>
</dbReference>
<evidence type="ECO:0000313" key="14">
    <source>
        <dbReference type="Proteomes" id="UP000225706"/>
    </source>
</evidence>
<dbReference type="Proteomes" id="UP000225706">
    <property type="component" value="Unassembled WGS sequence"/>
</dbReference>
<keyword evidence="2" id="KW-0217">Developmental protein</keyword>
<dbReference type="Pfam" id="PF00046">
    <property type="entry name" value="Homeodomain"/>
    <property type="match status" value="1"/>
</dbReference>
<sequence>MEEKTRSNPFSISNILNNGSSRESHGRKELETSNDAGGTYDRQRAEHTNKEGCEIHRPDSSPSHLNRRLEYDFDDWSRASVEDSLEKDDQSSEGDKKDINKKRRKKKTRTVFSRSQVYQLESTFDIKRYLSSSERAGLASQLHLTETQVKIWFQNRRNKWKRQLAAEMEAASLAQASHQRMVRVPILYREQSRPSELSTHAPYSFYHPSYPGLAQYPQHYSQFLPPHLRPSPMSSLL</sequence>
<keyword evidence="5 9" id="KW-0371">Homeobox</keyword>
<keyword evidence="6" id="KW-0804">Transcription</keyword>
<feature type="region of interest" description="Disordered" evidence="11">
    <location>
        <begin position="1"/>
        <end position="66"/>
    </location>
</feature>
<keyword evidence="4 9" id="KW-0238">DNA-binding</keyword>
<keyword evidence="14" id="KW-1185">Reference proteome</keyword>
<evidence type="ECO:0000256" key="7">
    <source>
        <dbReference type="ARBA" id="ARBA00023242"/>
    </source>
</evidence>
<comment type="similarity">
    <text evidence="8">Belongs to the HMX homeobox family.</text>
</comment>
<dbReference type="AlphaFoldDB" id="A0A2B4S1Z4"/>
<reference evidence="14" key="1">
    <citation type="journal article" date="2017" name="bioRxiv">
        <title>Comparative analysis of the genomes of Stylophora pistillata and Acropora digitifera provides evidence for extensive differences between species of corals.</title>
        <authorList>
            <person name="Voolstra C.R."/>
            <person name="Li Y."/>
            <person name="Liew Y.J."/>
            <person name="Baumgarten S."/>
            <person name="Zoccola D."/>
            <person name="Flot J.-F."/>
            <person name="Tambutte S."/>
            <person name="Allemand D."/>
            <person name="Aranda M."/>
        </authorList>
    </citation>
    <scope>NUCLEOTIDE SEQUENCE [LARGE SCALE GENOMIC DNA]</scope>
</reference>
<evidence type="ECO:0000256" key="8">
    <source>
        <dbReference type="ARBA" id="ARBA00038165"/>
    </source>
</evidence>
<evidence type="ECO:0000256" key="3">
    <source>
        <dbReference type="ARBA" id="ARBA00023015"/>
    </source>
</evidence>
<feature type="compositionally biased region" description="Polar residues" evidence="11">
    <location>
        <begin position="7"/>
        <end position="21"/>
    </location>
</feature>
<keyword evidence="3" id="KW-0805">Transcription regulation</keyword>